<dbReference type="Gene3D" id="2.40.420.20">
    <property type="match status" value="1"/>
</dbReference>
<dbReference type="InterPro" id="IPR058637">
    <property type="entry name" value="YknX-like_C"/>
</dbReference>
<dbReference type="KEGG" id="bcoh:BC6307_04600"/>
<gene>
    <name evidence="5" type="ORF">BC6307_04600</name>
</gene>
<dbReference type="PROSITE" id="PS51257">
    <property type="entry name" value="PROKAR_LIPOPROTEIN"/>
    <property type="match status" value="1"/>
</dbReference>
<evidence type="ECO:0000313" key="6">
    <source>
        <dbReference type="Proteomes" id="UP000215224"/>
    </source>
</evidence>
<dbReference type="RefSeq" id="WP_066416609.1">
    <property type="nucleotide sequence ID" value="NZ_CP018866.1"/>
</dbReference>
<dbReference type="GO" id="GO:0015562">
    <property type="term" value="F:efflux transmembrane transporter activity"/>
    <property type="evidence" value="ECO:0007669"/>
    <property type="project" value="TreeGrafter"/>
</dbReference>
<dbReference type="NCBIfam" id="TIGR01730">
    <property type="entry name" value="RND_mfp"/>
    <property type="match status" value="1"/>
</dbReference>
<dbReference type="SUPFAM" id="SSF111369">
    <property type="entry name" value="HlyD-like secretion proteins"/>
    <property type="match status" value="1"/>
</dbReference>
<feature type="chain" id="PRO_5038879597" description="YknX-like C-terminal permuted SH3-like domain-containing protein" evidence="3">
    <location>
        <begin position="18"/>
        <end position="408"/>
    </location>
</feature>
<protein>
    <recommendedName>
        <fullName evidence="4">YknX-like C-terminal permuted SH3-like domain-containing protein</fullName>
    </recommendedName>
</protein>
<dbReference type="SUPFAM" id="SSF51230">
    <property type="entry name" value="Single hybrid motif"/>
    <property type="match status" value="1"/>
</dbReference>
<dbReference type="Pfam" id="PF25989">
    <property type="entry name" value="YknX_C"/>
    <property type="match status" value="1"/>
</dbReference>
<dbReference type="Gene3D" id="2.40.50.100">
    <property type="match status" value="1"/>
</dbReference>
<keyword evidence="6" id="KW-1185">Reference proteome</keyword>
<organism evidence="5 6">
    <name type="scientific">Sutcliffiella cohnii</name>
    <dbReference type="NCBI Taxonomy" id="33932"/>
    <lineage>
        <taxon>Bacteria</taxon>
        <taxon>Bacillati</taxon>
        <taxon>Bacillota</taxon>
        <taxon>Bacilli</taxon>
        <taxon>Bacillales</taxon>
        <taxon>Bacillaceae</taxon>
        <taxon>Sutcliffiella</taxon>
    </lineage>
</organism>
<dbReference type="Gene3D" id="2.40.30.170">
    <property type="match status" value="1"/>
</dbReference>
<dbReference type="STRING" id="1314751.GCA_001591425_02506"/>
<dbReference type="InterPro" id="IPR006143">
    <property type="entry name" value="RND_pump_MFP"/>
</dbReference>
<dbReference type="GO" id="GO:1990281">
    <property type="term" value="C:efflux pump complex"/>
    <property type="evidence" value="ECO:0007669"/>
    <property type="project" value="TreeGrafter"/>
</dbReference>
<keyword evidence="3" id="KW-0732">Signal</keyword>
<evidence type="ECO:0000259" key="4">
    <source>
        <dbReference type="Pfam" id="PF25989"/>
    </source>
</evidence>
<feature type="coiled-coil region" evidence="2">
    <location>
        <begin position="93"/>
        <end position="146"/>
    </location>
</feature>
<feature type="domain" description="YknX-like C-terminal permuted SH3-like" evidence="4">
    <location>
        <begin position="334"/>
        <end position="399"/>
    </location>
</feature>
<dbReference type="PANTHER" id="PTHR30469:SF15">
    <property type="entry name" value="HLYD FAMILY OF SECRETION PROTEINS"/>
    <property type="match status" value="1"/>
</dbReference>
<sequence>MFKKFLLLFLLPFLLVACTQKEITSQNTEGNEIPVTVETVSVQNITNSIELSGVAVPSVQMPLLTTSPLTVEKVHVRIGDRVKKDDLIVTLDSSTAKEQVAQTREAINELENALSKMKEVENMASNDTLLSEIPKLQEELNQSLQKSQSLLDGVETGAVTSLDLIQSSIEVMIKQAQLSSVASQVQQIPTFNTAELEMQLKQARQSLRQAEQLEELTRITSPIDGIISELNVIEDGIATPQLPIATVIQLDTINATFAVNSYQVSSLLPGQNVTLTFQGVSDSYESSIDVVSPTVNQQTNMFTVTVPVSNTEGKILGGMRTTAIVDIDELEAQTVVPIEAVLYEENEPYVFVIENNKAVRRQITVGFRDDKVIQVMEGLSEGDIVVTSGKERLKDGSEILIQESGQDS</sequence>
<comment type="similarity">
    <text evidence="1">Belongs to the membrane fusion protein (MFP) (TC 8.A.1) family.</text>
</comment>
<keyword evidence="2" id="KW-0175">Coiled coil</keyword>
<evidence type="ECO:0000256" key="1">
    <source>
        <dbReference type="ARBA" id="ARBA00009477"/>
    </source>
</evidence>
<evidence type="ECO:0000256" key="2">
    <source>
        <dbReference type="SAM" id="Coils"/>
    </source>
</evidence>
<dbReference type="PANTHER" id="PTHR30469">
    <property type="entry name" value="MULTIDRUG RESISTANCE PROTEIN MDTA"/>
    <property type="match status" value="1"/>
</dbReference>
<name>A0A223KM77_9BACI</name>
<dbReference type="Proteomes" id="UP000215224">
    <property type="component" value="Chromosome"/>
</dbReference>
<feature type="signal peptide" evidence="3">
    <location>
        <begin position="1"/>
        <end position="17"/>
    </location>
</feature>
<dbReference type="InterPro" id="IPR011053">
    <property type="entry name" value="Single_hybrid_motif"/>
</dbReference>
<proteinExistence type="inferred from homology"/>
<reference evidence="5 6" key="1">
    <citation type="submission" date="2016-12" db="EMBL/GenBank/DDBJ databases">
        <title>The whole genome sequencing and assembly of Bacillus cohnii DSM 6307T strain.</title>
        <authorList>
            <person name="Lee Y.-J."/>
            <person name="Yi H."/>
            <person name="Bahn Y.-S."/>
            <person name="Kim J.F."/>
            <person name="Lee D.-W."/>
        </authorList>
    </citation>
    <scope>NUCLEOTIDE SEQUENCE [LARGE SCALE GENOMIC DNA]</scope>
    <source>
        <strain evidence="5 6">DSM 6307</strain>
    </source>
</reference>
<evidence type="ECO:0000256" key="3">
    <source>
        <dbReference type="SAM" id="SignalP"/>
    </source>
</evidence>
<dbReference type="AlphaFoldDB" id="A0A223KM77"/>
<evidence type="ECO:0000313" key="5">
    <source>
        <dbReference type="EMBL" id="AST90609.1"/>
    </source>
</evidence>
<dbReference type="EMBL" id="CP018866">
    <property type="protein sequence ID" value="AST90609.1"/>
    <property type="molecule type" value="Genomic_DNA"/>
</dbReference>
<accession>A0A223KM77</accession>